<accession>A0A4S4G0N7</accession>
<dbReference type="RefSeq" id="WP_136435651.1">
    <property type="nucleotide sequence ID" value="NZ_SSTJ01000017.1"/>
</dbReference>
<dbReference type="EMBL" id="SSTJ01000017">
    <property type="protein sequence ID" value="THG36318.1"/>
    <property type="molecule type" value="Genomic_DNA"/>
</dbReference>
<sequence>MDYVSKGEIVDSFNDSMRLTVNANGEEYRLFGSILDLVQKSVVNEGVCPRFFGSCWFGERFSGKMPYLAREQRQADGFPDCVYINEKYVLCVDHAQSTLRSRGLIMRMVIHTGRFLPIIETYLEKGDTKNSNDA</sequence>
<evidence type="ECO:0000313" key="2">
    <source>
        <dbReference type="Proteomes" id="UP000308978"/>
    </source>
</evidence>
<comment type="caution">
    <text evidence="1">The sequence shown here is derived from an EMBL/GenBank/DDBJ whole genome shotgun (WGS) entry which is preliminary data.</text>
</comment>
<dbReference type="AlphaFoldDB" id="A0A4S4G0N7"/>
<gene>
    <name evidence="1" type="ORF">E5986_10170</name>
</gene>
<protein>
    <submittedName>
        <fullName evidence="1">Uncharacterized protein</fullName>
    </submittedName>
</protein>
<reference evidence="1 2" key="1">
    <citation type="submission" date="2019-04" db="EMBL/GenBank/DDBJ databases">
        <title>Microbes associate with the intestines of laboratory mice.</title>
        <authorList>
            <person name="Navarre W."/>
            <person name="Wong E."/>
            <person name="Huang K.C."/>
            <person name="Tropini C."/>
            <person name="Ng K."/>
            <person name="Yu B."/>
        </authorList>
    </citation>
    <scope>NUCLEOTIDE SEQUENCE [LARGE SCALE GENOMIC DNA]</scope>
    <source>
        <strain evidence="1 2">NM80_B27</strain>
    </source>
</reference>
<organism evidence="1 2">
    <name type="scientific">Adlercreutzia caecimuris</name>
    <dbReference type="NCBI Taxonomy" id="671266"/>
    <lineage>
        <taxon>Bacteria</taxon>
        <taxon>Bacillati</taxon>
        <taxon>Actinomycetota</taxon>
        <taxon>Coriobacteriia</taxon>
        <taxon>Eggerthellales</taxon>
        <taxon>Eggerthellaceae</taxon>
        <taxon>Adlercreutzia</taxon>
    </lineage>
</organism>
<dbReference type="Proteomes" id="UP000308978">
    <property type="component" value="Unassembled WGS sequence"/>
</dbReference>
<name>A0A4S4G0N7_9ACTN</name>
<proteinExistence type="predicted"/>
<evidence type="ECO:0000313" key="1">
    <source>
        <dbReference type="EMBL" id="THG36318.1"/>
    </source>
</evidence>